<feature type="domain" description="Rv2993c-like N-terminal" evidence="4">
    <location>
        <begin position="1"/>
        <end position="52"/>
    </location>
</feature>
<protein>
    <recommendedName>
        <fullName evidence="7">Ureidoglycolate lyase</fullName>
    </recommendedName>
</protein>
<dbReference type="Pfam" id="PF10370">
    <property type="entry name" value="Rv2993c-like_N"/>
    <property type="match status" value="1"/>
</dbReference>
<evidence type="ECO:0000256" key="2">
    <source>
        <dbReference type="ARBA" id="ARBA00022723"/>
    </source>
</evidence>
<evidence type="ECO:0000313" key="5">
    <source>
        <dbReference type="EMBL" id="XFO66342.1"/>
    </source>
</evidence>
<dbReference type="SUPFAM" id="SSF56529">
    <property type="entry name" value="FAH"/>
    <property type="match status" value="1"/>
</dbReference>
<sequence length="254" mass="27726">MKIVRFEIDNAVSYGVLTADNQIHVLSGDVFNNTFTETGKRLSLDNVKLLAPCVPSKAVCIGLNYHDHAREMNLTLPEEPLIFLKPSSALNHPGGAVEYPSISKNLHYEGELAIVIKKEARKVPVETAFEYVLGYTCANDVTARDIQMKDSQWTRGKSFDTFLPLGPCIETELDPHNVAIKLLLNGEVKQSSNTSNLIFNVPKMVAFISQVMTLYPGDVILTGTPSGVGPMQVGDTVTVEIEGIGRLHNSIVSG</sequence>
<reference evidence="5" key="1">
    <citation type="submission" date="2024-05" db="EMBL/GenBank/DDBJ databases">
        <title>Isolation and characterization of Sporomusa carbonis sp. nov., a carboxydotrophic hydrogenogen in the genus of Sporomusa isolated from a charcoal burning pile.</title>
        <authorList>
            <person name="Boeer T."/>
            <person name="Rosenbaum F."/>
            <person name="Eysell L."/>
            <person name="Mueller V."/>
            <person name="Daniel R."/>
            <person name="Poehlein A."/>
        </authorList>
    </citation>
    <scope>NUCLEOTIDE SEQUENCE [LARGE SCALE GENOMIC DNA]</scope>
    <source>
        <strain evidence="5">DSM 10669</strain>
    </source>
</reference>
<evidence type="ECO:0000256" key="1">
    <source>
        <dbReference type="ARBA" id="ARBA00010211"/>
    </source>
</evidence>
<dbReference type="Gene3D" id="2.30.30.370">
    <property type="entry name" value="FAH"/>
    <property type="match status" value="1"/>
</dbReference>
<accession>A0ABZ3ILJ1</accession>
<proteinExistence type="inferred from homology"/>
<dbReference type="InterPro" id="IPR011234">
    <property type="entry name" value="Fumarylacetoacetase-like_C"/>
</dbReference>
<dbReference type="InterPro" id="IPR036663">
    <property type="entry name" value="Fumarylacetoacetase_C_sf"/>
</dbReference>
<dbReference type="Proteomes" id="UP000216752">
    <property type="component" value="Chromosome"/>
</dbReference>
<dbReference type="PANTHER" id="PTHR11820">
    <property type="entry name" value="ACYLPYRUVASE"/>
    <property type="match status" value="1"/>
</dbReference>
<comment type="similarity">
    <text evidence="1">Belongs to the FAH family.</text>
</comment>
<dbReference type="EMBL" id="CP155573">
    <property type="protein sequence ID" value="XFO66342.1"/>
    <property type="molecule type" value="Genomic_DNA"/>
</dbReference>
<evidence type="ECO:0008006" key="7">
    <source>
        <dbReference type="Google" id="ProtNLM"/>
    </source>
</evidence>
<keyword evidence="2" id="KW-0479">Metal-binding</keyword>
<feature type="domain" description="Fumarylacetoacetase-like C-terminal" evidence="3">
    <location>
        <begin position="57"/>
        <end position="252"/>
    </location>
</feature>
<dbReference type="Pfam" id="PF01557">
    <property type="entry name" value="FAA_hydrolase"/>
    <property type="match status" value="1"/>
</dbReference>
<gene>
    <name evidence="5" type="primary">yisK</name>
    <name evidence="5" type="ORF">SPSIL_024920</name>
</gene>
<dbReference type="RefSeq" id="WP_094602676.1">
    <property type="nucleotide sequence ID" value="NZ_CP155573.1"/>
</dbReference>
<name>A0ABZ3ILJ1_9FIRM</name>
<organism evidence="5 6">
    <name type="scientific">Sporomusa silvacetica DSM 10669</name>
    <dbReference type="NCBI Taxonomy" id="1123289"/>
    <lineage>
        <taxon>Bacteria</taxon>
        <taxon>Bacillati</taxon>
        <taxon>Bacillota</taxon>
        <taxon>Negativicutes</taxon>
        <taxon>Selenomonadales</taxon>
        <taxon>Sporomusaceae</taxon>
        <taxon>Sporomusa</taxon>
    </lineage>
</organism>
<dbReference type="InterPro" id="IPR018833">
    <property type="entry name" value="Rv2993c-like_N"/>
</dbReference>
<evidence type="ECO:0000313" key="6">
    <source>
        <dbReference type="Proteomes" id="UP000216752"/>
    </source>
</evidence>
<evidence type="ECO:0000259" key="3">
    <source>
        <dbReference type="Pfam" id="PF01557"/>
    </source>
</evidence>
<evidence type="ECO:0000259" key="4">
    <source>
        <dbReference type="Pfam" id="PF10370"/>
    </source>
</evidence>
<keyword evidence="6" id="KW-1185">Reference proteome</keyword>
<dbReference type="Gene3D" id="3.90.850.10">
    <property type="entry name" value="Fumarylacetoacetase-like, C-terminal domain"/>
    <property type="match status" value="1"/>
</dbReference>
<dbReference type="PANTHER" id="PTHR11820:SF7">
    <property type="entry name" value="ACYLPYRUVASE FAHD1, MITOCHONDRIAL"/>
    <property type="match status" value="1"/>
</dbReference>